<dbReference type="InterPro" id="IPR015813">
    <property type="entry name" value="Pyrv/PenolPyrv_kinase-like_dom"/>
</dbReference>
<dbReference type="InterPro" id="IPR018523">
    <property type="entry name" value="Isocitrate_lyase_ph_CS"/>
</dbReference>
<reference evidence="1 2" key="1">
    <citation type="submission" date="2020-08" db="EMBL/GenBank/DDBJ databases">
        <title>Genomic Encyclopedia of Type Strains, Phase IV (KMG-V): Genome sequencing to study the core and pangenomes of soil and plant-associated prokaryotes.</title>
        <authorList>
            <person name="Whitman W."/>
        </authorList>
    </citation>
    <scope>NUCLEOTIDE SEQUENCE [LARGE SCALE GENOMIC DNA]</scope>
    <source>
        <strain evidence="1 2">SLV-2362</strain>
    </source>
</reference>
<proteinExistence type="predicted"/>
<keyword evidence="1" id="KW-0456">Lyase</keyword>
<dbReference type="InterPro" id="IPR040442">
    <property type="entry name" value="Pyrv_kinase-like_dom_sf"/>
</dbReference>
<evidence type="ECO:0000313" key="1">
    <source>
        <dbReference type="EMBL" id="MBB3010077.1"/>
    </source>
</evidence>
<dbReference type="Proteomes" id="UP000578036">
    <property type="component" value="Unassembled WGS sequence"/>
</dbReference>
<dbReference type="Gene3D" id="3.20.20.60">
    <property type="entry name" value="Phosphoenolpyruvate-binding domains"/>
    <property type="match status" value="1"/>
</dbReference>
<dbReference type="AlphaFoldDB" id="A0A7W4YU33"/>
<dbReference type="RefSeq" id="WP_183300387.1">
    <property type="nucleotide sequence ID" value="NZ_JACHWF010000006.1"/>
</dbReference>
<protein>
    <submittedName>
        <fullName evidence="1">2-methylisocitrate lyase-like PEP mutase family enzyme</fullName>
    </submittedName>
</protein>
<keyword evidence="2" id="KW-1185">Reference proteome</keyword>
<name>A0A7W4YU33_9BURK</name>
<gene>
    <name evidence="1" type="ORF">FHX61_004753</name>
</gene>
<dbReference type="CDD" id="cd00377">
    <property type="entry name" value="ICL_PEPM"/>
    <property type="match status" value="1"/>
</dbReference>
<dbReference type="Pfam" id="PF13714">
    <property type="entry name" value="PEP_mutase"/>
    <property type="match status" value="1"/>
</dbReference>
<dbReference type="GO" id="GO:0016833">
    <property type="term" value="F:oxo-acid-lyase activity"/>
    <property type="evidence" value="ECO:0007669"/>
    <property type="project" value="UniProtKB-ARBA"/>
</dbReference>
<organism evidence="1 2">
    <name type="scientific">Cupriavidus alkaliphilus</name>
    <dbReference type="NCBI Taxonomy" id="942866"/>
    <lineage>
        <taxon>Bacteria</taxon>
        <taxon>Pseudomonadati</taxon>
        <taxon>Pseudomonadota</taxon>
        <taxon>Betaproteobacteria</taxon>
        <taxon>Burkholderiales</taxon>
        <taxon>Burkholderiaceae</taxon>
        <taxon>Cupriavidus</taxon>
    </lineage>
</organism>
<sequence length="295" mass="31511">MTIPSPRTILRARLAGNDFLAAPGVYDGITARMAAQGGFEAIYMTGAGVSASRGFPDFGLLTLTEMAQAAGVIAQSVPVPVIADADTGYGNELNVTRTIREYERAGIAGLHIEDQVAPKRCGHLDGKEIVPRDEFVAKIRAAVAARTDPGFVIIARTDARAVVSLDEAIARANAALRAGADMAFVEAAQSMEELAEIPRRVEGPCLLNIVRGGKTPDLSLDVAQELGYKLAILPSLLIGAVVDACDQTLRALRETRKPPVSANAMPVAERFRRFGADEWNALRTRFRDDTEQAGL</sequence>
<dbReference type="PANTHER" id="PTHR42905:SF2">
    <property type="entry name" value="PHOSPHOENOLPYRUVATE CARBOXYLASE FAMILY PROTEIN"/>
    <property type="match status" value="1"/>
</dbReference>
<evidence type="ECO:0000313" key="2">
    <source>
        <dbReference type="Proteomes" id="UP000578036"/>
    </source>
</evidence>
<dbReference type="InterPro" id="IPR039556">
    <property type="entry name" value="ICL/PEPM"/>
</dbReference>
<comment type="caution">
    <text evidence="1">The sequence shown here is derived from an EMBL/GenBank/DDBJ whole genome shotgun (WGS) entry which is preliminary data.</text>
</comment>
<dbReference type="PANTHER" id="PTHR42905">
    <property type="entry name" value="PHOSPHOENOLPYRUVATE CARBOXYLASE"/>
    <property type="match status" value="1"/>
</dbReference>
<dbReference type="SUPFAM" id="SSF51621">
    <property type="entry name" value="Phosphoenolpyruvate/pyruvate domain"/>
    <property type="match status" value="1"/>
</dbReference>
<dbReference type="PROSITE" id="PS00161">
    <property type="entry name" value="ISOCITRATE_LYASE"/>
    <property type="match status" value="1"/>
</dbReference>
<dbReference type="EMBL" id="JACHWF010000006">
    <property type="protein sequence ID" value="MBB3010077.1"/>
    <property type="molecule type" value="Genomic_DNA"/>
</dbReference>
<accession>A0A7W4YU33</accession>